<evidence type="ECO:0000259" key="11">
    <source>
        <dbReference type="Pfam" id="PF02518"/>
    </source>
</evidence>
<keyword evidence="6 14" id="KW-0418">Kinase</keyword>
<accession>A0ABS5UMP4</accession>
<evidence type="ECO:0000256" key="9">
    <source>
        <dbReference type="SAM" id="MobiDB-lite"/>
    </source>
</evidence>
<proteinExistence type="predicted"/>
<dbReference type="GO" id="GO:0016301">
    <property type="term" value="F:kinase activity"/>
    <property type="evidence" value="ECO:0007669"/>
    <property type="project" value="UniProtKB-KW"/>
</dbReference>
<evidence type="ECO:0000256" key="5">
    <source>
        <dbReference type="ARBA" id="ARBA00022741"/>
    </source>
</evidence>
<dbReference type="Gene3D" id="1.20.5.1930">
    <property type="match status" value="1"/>
</dbReference>
<feature type="transmembrane region" description="Helical" evidence="10">
    <location>
        <begin position="80"/>
        <end position="108"/>
    </location>
</feature>
<dbReference type="InterPro" id="IPR011712">
    <property type="entry name" value="Sig_transdc_His_kin_sub3_dim/P"/>
</dbReference>
<evidence type="ECO:0000256" key="7">
    <source>
        <dbReference type="ARBA" id="ARBA00022840"/>
    </source>
</evidence>
<keyword evidence="10" id="KW-0812">Transmembrane</keyword>
<evidence type="ECO:0000313" key="14">
    <source>
        <dbReference type="EMBL" id="MBT1172060.1"/>
    </source>
</evidence>
<comment type="caution">
    <text evidence="14">The sequence shown here is derived from an EMBL/GenBank/DDBJ whole genome shotgun (WGS) entry which is preliminary data.</text>
</comment>
<reference evidence="14 15" key="1">
    <citation type="journal article" date="2021" name="Environ. Microbiol.">
        <title>Genetic insights into the dark matter of the mammalian gut microbiota through targeted genome reconstruction.</title>
        <authorList>
            <person name="Lugli G.A."/>
            <person name="Alessandri G."/>
            <person name="Milani C."/>
            <person name="Viappiani A."/>
            <person name="Fontana F."/>
            <person name="Tarracchini C."/>
            <person name="Mancabelli L."/>
            <person name="Argentini C."/>
            <person name="Ruiz L."/>
            <person name="Margolles A."/>
            <person name="van Sinderen D."/>
            <person name="Turroni F."/>
            <person name="Ventura M."/>
        </authorList>
    </citation>
    <scope>NUCLEOTIDE SEQUENCE [LARGE SCALE GENOMIC DNA]</scope>
    <source>
        <strain evidence="14 15">MA2</strain>
    </source>
</reference>
<evidence type="ECO:0000256" key="1">
    <source>
        <dbReference type="ARBA" id="ARBA00000085"/>
    </source>
</evidence>
<evidence type="ECO:0000256" key="6">
    <source>
        <dbReference type="ARBA" id="ARBA00022777"/>
    </source>
</evidence>
<feature type="transmembrane region" description="Helical" evidence="10">
    <location>
        <begin position="120"/>
        <end position="139"/>
    </location>
</feature>
<dbReference type="Gene3D" id="3.30.565.10">
    <property type="entry name" value="Histidine kinase-like ATPase, C-terminal domain"/>
    <property type="match status" value="1"/>
</dbReference>
<feature type="transmembrane region" description="Helical" evidence="10">
    <location>
        <begin position="642"/>
        <end position="667"/>
    </location>
</feature>
<feature type="region of interest" description="Disordered" evidence="9">
    <location>
        <begin position="785"/>
        <end position="806"/>
    </location>
</feature>
<keyword evidence="15" id="KW-1185">Reference proteome</keyword>
<evidence type="ECO:0000256" key="3">
    <source>
        <dbReference type="ARBA" id="ARBA00022553"/>
    </source>
</evidence>
<feature type="transmembrane region" description="Helical" evidence="10">
    <location>
        <begin position="47"/>
        <end position="68"/>
    </location>
</feature>
<feature type="compositionally biased region" description="Basic and acidic residues" evidence="9">
    <location>
        <begin position="795"/>
        <end position="806"/>
    </location>
</feature>
<evidence type="ECO:0000259" key="12">
    <source>
        <dbReference type="Pfam" id="PF07730"/>
    </source>
</evidence>
<evidence type="ECO:0000313" key="15">
    <source>
        <dbReference type="Proteomes" id="UP000773064"/>
    </source>
</evidence>
<dbReference type="InterPro" id="IPR036890">
    <property type="entry name" value="HATPase_C_sf"/>
</dbReference>
<dbReference type="Proteomes" id="UP000773064">
    <property type="component" value="Unassembled WGS sequence"/>
</dbReference>
<keyword evidence="8" id="KW-0902">Two-component regulatory system</keyword>
<keyword evidence="10" id="KW-1133">Transmembrane helix</keyword>
<feature type="domain" description="DUF7134" evidence="13">
    <location>
        <begin position="9"/>
        <end position="136"/>
    </location>
</feature>
<name>A0ABS5UMP4_9BIFI</name>
<evidence type="ECO:0000256" key="2">
    <source>
        <dbReference type="ARBA" id="ARBA00012438"/>
    </source>
</evidence>
<dbReference type="CDD" id="cd16917">
    <property type="entry name" value="HATPase_UhpB-NarQ-NarX-like"/>
    <property type="match status" value="1"/>
</dbReference>
<keyword evidence="10" id="KW-0472">Membrane</keyword>
<evidence type="ECO:0000256" key="8">
    <source>
        <dbReference type="ARBA" id="ARBA00023012"/>
    </source>
</evidence>
<keyword evidence="4" id="KW-0808">Transferase</keyword>
<feature type="transmembrane region" description="Helical" evidence="10">
    <location>
        <begin position="572"/>
        <end position="594"/>
    </location>
</feature>
<feature type="transmembrane region" description="Helical" evidence="10">
    <location>
        <begin position="187"/>
        <end position="207"/>
    </location>
</feature>
<feature type="transmembrane region" description="Helical" evidence="10">
    <location>
        <begin position="537"/>
        <end position="552"/>
    </location>
</feature>
<dbReference type="RefSeq" id="WP_214357332.1">
    <property type="nucleotide sequence ID" value="NZ_JAFEJS010000001.1"/>
</dbReference>
<keyword evidence="5" id="KW-0547">Nucleotide-binding</keyword>
<dbReference type="Pfam" id="PF07730">
    <property type="entry name" value="HisKA_3"/>
    <property type="match status" value="1"/>
</dbReference>
<evidence type="ECO:0000259" key="13">
    <source>
        <dbReference type="Pfam" id="PF23539"/>
    </source>
</evidence>
<feature type="transmembrane region" description="Helical" evidence="10">
    <location>
        <begin position="499"/>
        <end position="517"/>
    </location>
</feature>
<dbReference type="InterPro" id="IPR055558">
    <property type="entry name" value="DUF7134"/>
</dbReference>
<evidence type="ECO:0000256" key="4">
    <source>
        <dbReference type="ARBA" id="ARBA00022679"/>
    </source>
</evidence>
<dbReference type="PANTHER" id="PTHR24421">
    <property type="entry name" value="NITRATE/NITRITE SENSOR PROTEIN NARX-RELATED"/>
    <property type="match status" value="1"/>
</dbReference>
<feature type="domain" description="DUF7134" evidence="13">
    <location>
        <begin position="492"/>
        <end position="623"/>
    </location>
</feature>
<dbReference type="Pfam" id="PF23539">
    <property type="entry name" value="DUF7134"/>
    <property type="match status" value="2"/>
</dbReference>
<feature type="domain" description="Signal transduction histidine kinase subgroup 3 dimerisation and phosphoacceptor" evidence="12">
    <location>
        <begin position="240"/>
        <end position="300"/>
    </location>
</feature>
<dbReference type="SUPFAM" id="SSF55874">
    <property type="entry name" value="ATPase domain of HSP90 chaperone/DNA topoisomerase II/histidine kinase"/>
    <property type="match status" value="1"/>
</dbReference>
<dbReference type="EC" id="2.7.13.3" evidence="2"/>
<feature type="transmembrane region" description="Helical" evidence="10">
    <location>
        <begin position="15"/>
        <end position="35"/>
    </location>
</feature>
<gene>
    <name evidence="14" type="ORF">JS528_01520</name>
</gene>
<protein>
    <recommendedName>
        <fullName evidence="2">histidine kinase</fullName>
        <ecNumber evidence="2">2.7.13.3</ecNumber>
    </recommendedName>
</protein>
<keyword evidence="3" id="KW-0597">Phosphoprotein</keyword>
<sequence length="806" mass="86566">MNDWMGRLAAWGRSHVLAVDTLLAAALLVMCLPLVGTTDTGTAPGLLTSTSSISLYLWSAATIIPLAMRRWRPEPAAWLFIALCATHLVIGPVVAYGDFLSLLMLYSVLVYGDQHHTTRFVVTSFVMAAITSIAWSLTFNLGPLFDNTDIWSSWLPTATTLPTCLSTTSGVFDAQAGGCAGKIAIDAGILLLCIEMCLISVIVMALWQRARHATLRAMRERNASIAARESEERHIAMLAERARIARDMHDVVAHTLSTIIIQSDGGRYAGANDIDVAKRTMTTIRHEAVRAQNDMHRLFDVFGGRSGTGYVDIPTLFGDRPPVVRYVNGDALPERLSPDADTAVFRLVQESLSNVRRHAGDGAHVTIDETWGTDSLEIVIHDDGMGAAAAADGHRPGYGLVGMRERIVAAGGAVETGPAPTGGFSVVATVPLLPIRRAASSDSTRDVLGVATGLSRLSARLASLRVRLSGLDVGNGESPDGRTQPNGIGRMAWWTERHYLFMDTLTAVLLTMMLHTVTFNDSGLSDATFAPLPARRAMAVAVTAALLVPYALRRRFPESAALAMAVMSAAELLFAPTMLAVNVFALASVYSAVLYGRDGAWRWVLSAAAIDSWLVGARIMAGWNGYRSLAETLLRGNGVRPAWEVMLGGLLIGGMLLLMCLACMAMAEWRRSSGSDVLVLRQREEALRAEEARQKVLAANMERERIGAAMRSEVAATLDAVIDRADEGLAMLGEIPAPSPERISASFAGIGEQGREALAHMRRLLTVLRETGFSDETHADATAVAPLSPAAPLDEQLRERPGGNQG</sequence>
<dbReference type="Pfam" id="PF02518">
    <property type="entry name" value="HATPase_c"/>
    <property type="match status" value="1"/>
</dbReference>
<comment type="catalytic activity">
    <reaction evidence="1">
        <text>ATP + protein L-histidine = ADP + protein N-phospho-L-histidine.</text>
        <dbReference type="EC" id="2.7.13.3"/>
    </reaction>
</comment>
<feature type="domain" description="Histidine kinase/HSP90-like ATPase" evidence="11">
    <location>
        <begin position="342"/>
        <end position="432"/>
    </location>
</feature>
<feature type="transmembrane region" description="Helical" evidence="10">
    <location>
        <begin position="600"/>
        <end position="621"/>
    </location>
</feature>
<dbReference type="EMBL" id="JAFEJS010000001">
    <property type="protein sequence ID" value="MBT1172060.1"/>
    <property type="molecule type" value="Genomic_DNA"/>
</dbReference>
<dbReference type="InterPro" id="IPR003594">
    <property type="entry name" value="HATPase_dom"/>
</dbReference>
<dbReference type="InterPro" id="IPR050482">
    <property type="entry name" value="Sensor_HK_TwoCompSys"/>
</dbReference>
<evidence type="ECO:0000256" key="10">
    <source>
        <dbReference type="SAM" id="Phobius"/>
    </source>
</evidence>
<keyword evidence="7" id="KW-0067">ATP-binding</keyword>
<organism evidence="14 15">
    <name type="scientific">Bifidobacterium santillanense</name>
    <dbReference type="NCBI Taxonomy" id="2809028"/>
    <lineage>
        <taxon>Bacteria</taxon>
        <taxon>Bacillati</taxon>
        <taxon>Actinomycetota</taxon>
        <taxon>Actinomycetes</taxon>
        <taxon>Bifidobacteriales</taxon>
        <taxon>Bifidobacteriaceae</taxon>
        <taxon>Bifidobacterium</taxon>
    </lineage>
</organism>
<dbReference type="PANTHER" id="PTHR24421:SF10">
    <property type="entry name" value="NITRATE_NITRITE SENSOR PROTEIN NARQ"/>
    <property type="match status" value="1"/>
</dbReference>